<dbReference type="InterPro" id="IPR050832">
    <property type="entry name" value="Bact_Acetyltransf"/>
</dbReference>
<dbReference type="Proteomes" id="UP000295344">
    <property type="component" value="Unassembled WGS sequence"/>
</dbReference>
<evidence type="ECO:0000256" key="2">
    <source>
        <dbReference type="ARBA" id="ARBA00023315"/>
    </source>
</evidence>
<dbReference type="RefSeq" id="WP_133764894.1">
    <property type="nucleotide sequence ID" value="NZ_BAAARP010000001.1"/>
</dbReference>
<dbReference type="Pfam" id="PF00583">
    <property type="entry name" value="Acetyltransf_1"/>
    <property type="match status" value="1"/>
</dbReference>
<accession>A0A4R7FR35</accession>
<reference evidence="4 5" key="1">
    <citation type="submission" date="2019-03" db="EMBL/GenBank/DDBJ databases">
        <title>Genomic Encyclopedia of Archaeal and Bacterial Type Strains, Phase II (KMG-II): from individual species to whole genera.</title>
        <authorList>
            <person name="Goeker M."/>
        </authorList>
    </citation>
    <scope>NUCLEOTIDE SEQUENCE [LARGE SCALE GENOMIC DNA]</scope>
    <source>
        <strain evidence="4 5">DSM 24782</strain>
    </source>
</reference>
<dbReference type="InterPro" id="IPR000182">
    <property type="entry name" value="GNAT_dom"/>
</dbReference>
<dbReference type="PROSITE" id="PS51186">
    <property type="entry name" value="GNAT"/>
    <property type="match status" value="2"/>
</dbReference>
<evidence type="ECO:0000313" key="4">
    <source>
        <dbReference type="EMBL" id="TDS80158.1"/>
    </source>
</evidence>
<dbReference type="OrthoDB" id="9799092at2"/>
<comment type="caution">
    <text evidence="4">The sequence shown here is derived from an EMBL/GenBank/DDBJ whole genome shotgun (WGS) entry which is preliminary data.</text>
</comment>
<gene>
    <name evidence="4" type="ORF">CLV52_0712</name>
</gene>
<evidence type="ECO:0000313" key="5">
    <source>
        <dbReference type="Proteomes" id="UP000295344"/>
    </source>
</evidence>
<dbReference type="CDD" id="cd04301">
    <property type="entry name" value="NAT_SF"/>
    <property type="match status" value="1"/>
</dbReference>
<evidence type="ECO:0000259" key="3">
    <source>
        <dbReference type="PROSITE" id="PS51186"/>
    </source>
</evidence>
<feature type="domain" description="N-acetyltransferase" evidence="3">
    <location>
        <begin position="11"/>
        <end position="161"/>
    </location>
</feature>
<dbReference type="SUPFAM" id="SSF55729">
    <property type="entry name" value="Acyl-CoA N-acyltransferases (Nat)"/>
    <property type="match status" value="2"/>
</dbReference>
<keyword evidence="1" id="KW-0808">Transferase</keyword>
<proteinExistence type="predicted"/>
<dbReference type="AlphaFoldDB" id="A0A4R7FR35"/>
<keyword evidence="5" id="KW-1185">Reference proteome</keyword>
<dbReference type="GO" id="GO:0016747">
    <property type="term" value="F:acyltransferase activity, transferring groups other than amino-acyl groups"/>
    <property type="evidence" value="ECO:0007669"/>
    <property type="project" value="InterPro"/>
</dbReference>
<dbReference type="PANTHER" id="PTHR43877">
    <property type="entry name" value="AMINOALKYLPHOSPHONATE N-ACETYLTRANSFERASE-RELATED-RELATED"/>
    <property type="match status" value="1"/>
</dbReference>
<dbReference type="EMBL" id="SOAM01000001">
    <property type="protein sequence ID" value="TDS80158.1"/>
    <property type="molecule type" value="Genomic_DNA"/>
</dbReference>
<dbReference type="PANTHER" id="PTHR43877:SF1">
    <property type="entry name" value="ACETYLTRANSFERASE"/>
    <property type="match status" value="1"/>
</dbReference>
<name>A0A4R7FR35_9MICO</name>
<keyword evidence="2" id="KW-0012">Acyltransferase</keyword>
<protein>
    <submittedName>
        <fullName evidence="4">Mycothiol synthase</fullName>
    </submittedName>
</protein>
<evidence type="ECO:0000256" key="1">
    <source>
        <dbReference type="ARBA" id="ARBA00022679"/>
    </source>
</evidence>
<dbReference type="Gene3D" id="3.40.630.30">
    <property type="match status" value="1"/>
</dbReference>
<feature type="domain" description="N-acetyltransferase" evidence="3">
    <location>
        <begin position="175"/>
        <end position="309"/>
    </location>
</feature>
<sequence>MTRFPDEVDGVAWRPGHADDVAELTEIMAAADAVDDPGHMQGVSGTEDLLRVLDPAEAIVIGTRDGTPVAASIVWRPGDGPVRLRGGVAPAARGRGIGRVLLRFQLARAAELHPDAGLAGVRSVDGRGPAAVARRFGFHEARTFLTMRRSLLGGPAVLPLPADLRAVPFDPGLDEATRVAKNAAFHDHWQGVADGPEQWRTRMLGPHLDRALSRIAVDAQGDVAGFVLVQRVPEQPDDAYVPLVGTARAHRGRGVARALLTAALAAAAQEGLLETTLEVDADSPTGAVGVYGAVGYRTVERATVWQHSL</sequence>
<organism evidence="4 5">
    <name type="scientific">Amnibacterium kyonggiense</name>
    <dbReference type="NCBI Taxonomy" id="595671"/>
    <lineage>
        <taxon>Bacteria</taxon>
        <taxon>Bacillati</taxon>
        <taxon>Actinomycetota</taxon>
        <taxon>Actinomycetes</taxon>
        <taxon>Micrococcales</taxon>
        <taxon>Microbacteriaceae</taxon>
        <taxon>Amnibacterium</taxon>
    </lineage>
</organism>
<dbReference type="InterPro" id="IPR016181">
    <property type="entry name" value="Acyl_CoA_acyltransferase"/>
</dbReference>